<feature type="compositionally biased region" description="Polar residues" evidence="1">
    <location>
        <begin position="386"/>
        <end position="433"/>
    </location>
</feature>
<feature type="region of interest" description="Disordered" evidence="1">
    <location>
        <begin position="220"/>
        <end position="570"/>
    </location>
</feature>
<evidence type="ECO:0000313" key="3">
    <source>
        <dbReference type="Proteomes" id="UP000193218"/>
    </source>
</evidence>
<protein>
    <submittedName>
        <fullName evidence="2">Uncharacterized protein</fullName>
    </submittedName>
</protein>
<dbReference type="EMBL" id="NBSH01000011">
    <property type="protein sequence ID" value="ORX35411.1"/>
    <property type="molecule type" value="Genomic_DNA"/>
</dbReference>
<feature type="compositionally biased region" description="Polar residues" evidence="1">
    <location>
        <begin position="64"/>
        <end position="82"/>
    </location>
</feature>
<dbReference type="STRING" id="4999.A0A1Y1UBJ1"/>
<name>A0A1Y1UBJ1_9TREE</name>
<feature type="compositionally biased region" description="Basic and acidic residues" evidence="1">
    <location>
        <begin position="360"/>
        <end position="379"/>
    </location>
</feature>
<comment type="caution">
    <text evidence="2">The sequence shown here is derived from an EMBL/GenBank/DDBJ whole genome shotgun (WGS) entry which is preliminary data.</text>
</comment>
<keyword evidence="3" id="KW-1185">Reference proteome</keyword>
<feature type="compositionally biased region" description="Polar residues" evidence="1">
    <location>
        <begin position="98"/>
        <end position="109"/>
    </location>
</feature>
<dbReference type="AlphaFoldDB" id="A0A1Y1UBJ1"/>
<dbReference type="OrthoDB" id="3363386at2759"/>
<evidence type="ECO:0000313" key="2">
    <source>
        <dbReference type="EMBL" id="ORX35411.1"/>
    </source>
</evidence>
<feature type="compositionally biased region" description="Polar residues" evidence="1">
    <location>
        <begin position="252"/>
        <end position="264"/>
    </location>
</feature>
<evidence type="ECO:0000256" key="1">
    <source>
        <dbReference type="SAM" id="MobiDB-lite"/>
    </source>
</evidence>
<dbReference type="GeneID" id="33561099"/>
<feature type="compositionally biased region" description="Polar residues" evidence="1">
    <location>
        <begin position="1"/>
        <end position="13"/>
    </location>
</feature>
<reference evidence="2 3" key="1">
    <citation type="submission" date="2017-03" db="EMBL/GenBank/DDBJ databases">
        <title>Widespread Adenine N6-methylation of Active Genes in Fungi.</title>
        <authorList>
            <consortium name="DOE Joint Genome Institute"/>
            <person name="Mondo S.J."/>
            <person name="Dannebaum R.O."/>
            <person name="Kuo R.C."/>
            <person name="Louie K.B."/>
            <person name="Bewick A.J."/>
            <person name="Labutti K."/>
            <person name="Haridas S."/>
            <person name="Kuo A."/>
            <person name="Salamov A."/>
            <person name="Ahrendt S.R."/>
            <person name="Lau R."/>
            <person name="Bowen B.P."/>
            <person name="Lipzen A."/>
            <person name="Sullivan W."/>
            <person name="Andreopoulos W.B."/>
            <person name="Clum A."/>
            <person name="Lindquist E."/>
            <person name="Daum C."/>
            <person name="Northen T.R."/>
            <person name="Ramamoorthy G."/>
            <person name="Schmitz R.J."/>
            <person name="Gryganskyi A."/>
            <person name="Culley D."/>
            <person name="Magnuson J."/>
            <person name="James T.Y."/>
            <person name="O'Malley M.A."/>
            <person name="Stajich J.E."/>
            <person name="Spatafora J.W."/>
            <person name="Visel A."/>
            <person name="Grigoriev I.V."/>
        </authorList>
    </citation>
    <scope>NUCLEOTIDE SEQUENCE [LARGE SCALE GENOMIC DNA]</scope>
    <source>
        <strain evidence="2 3">NRRL Y-17943</strain>
    </source>
</reference>
<organism evidence="2 3">
    <name type="scientific">Kockovaella imperatae</name>
    <dbReference type="NCBI Taxonomy" id="4999"/>
    <lineage>
        <taxon>Eukaryota</taxon>
        <taxon>Fungi</taxon>
        <taxon>Dikarya</taxon>
        <taxon>Basidiomycota</taxon>
        <taxon>Agaricomycotina</taxon>
        <taxon>Tremellomycetes</taxon>
        <taxon>Tremellales</taxon>
        <taxon>Cuniculitremaceae</taxon>
        <taxon>Kockovaella</taxon>
    </lineage>
</organism>
<dbReference type="Proteomes" id="UP000193218">
    <property type="component" value="Unassembled WGS sequence"/>
</dbReference>
<feature type="compositionally biased region" description="Basic and acidic residues" evidence="1">
    <location>
        <begin position="302"/>
        <end position="317"/>
    </location>
</feature>
<feature type="region of interest" description="Disordered" evidence="1">
    <location>
        <begin position="64"/>
        <end position="148"/>
    </location>
</feature>
<sequence length="570" mass="61929">MSLSMSYGTSPGTGFSLLNPPNPSFAPIDSVPRGGILLNSRRLSDSPKVRPVDLAFTTIGSSSLSSRNMTSFESDNNPQTPETPVVDLPSGANHLSPVGSSPMLSPSESGHSHSARIRFAPLPDPRRPRSLSTGRNIAWVAGEGPTGETTRTVELRGVKPDQGYNEEYVDDESEDDFLRRRSEGESDDEEKRGRRWSRTMGSWGKGTKKLFGLKDAEDAYSDGAPLKKSVSTGGFIGSSPFRWSSETERKNTMQGLSPNSSLNNRPDHRRNSSMESPSLGSSLSSSPQPVRMLNGRVYGSRRAIEAAEKEKQWREQNEPAFIEWGHGKQGAGLGSNSAPSRTSGGGGFLGDAEEGSGMEWVKKRREERQKRAAEEKRMALEGFRLRSNSDGPNPSDDAQSGSGGTVTEPSTFPSIASQKSNLSNMSTQPTPIIQVSEHLSPAGRSPSGSGGHPEQDHTTRGAAQPPATQSKDDHVTRAIQVPIHPDHDKDRVVRGVDIFGDGRESDSDRSSDESSRKERISDEQVIEDDDDEDEDDQDDEYTDDEEDEDEDATRTTSSAAGVEKVSRHKD</sequence>
<feature type="region of interest" description="Disordered" evidence="1">
    <location>
        <begin position="160"/>
        <end position="208"/>
    </location>
</feature>
<dbReference type="InParanoid" id="A0A1Y1UBJ1"/>
<feature type="compositionally biased region" description="Basic and acidic residues" evidence="1">
    <location>
        <begin position="484"/>
        <end position="522"/>
    </location>
</feature>
<proteinExistence type="predicted"/>
<dbReference type="RefSeq" id="XP_021869601.1">
    <property type="nucleotide sequence ID" value="XM_022019290.1"/>
</dbReference>
<accession>A0A1Y1UBJ1</accession>
<feature type="compositionally biased region" description="Low complexity" evidence="1">
    <location>
        <begin position="273"/>
        <end position="287"/>
    </location>
</feature>
<feature type="region of interest" description="Disordered" evidence="1">
    <location>
        <begin position="1"/>
        <end position="20"/>
    </location>
</feature>
<feature type="compositionally biased region" description="Basic and acidic residues" evidence="1">
    <location>
        <begin position="176"/>
        <end position="192"/>
    </location>
</feature>
<feature type="compositionally biased region" description="Acidic residues" evidence="1">
    <location>
        <begin position="524"/>
        <end position="551"/>
    </location>
</feature>
<gene>
    <name evidence="2" type="ORF">BD324DRAFT_96762</name>
</gene>